<proteinExistence type="predicted"/>
<dbReference type="PANTHER" id="PTHR43767:SF1">
    <property type="entry name" value="NONRIBOSOMAL PEPTIDE SYNTHASE PES1 (EUROFUNG)-RELATED"/>
    <property type="match status" value="1"/>
</dbReference>
<evidence type="ECO:0000313" key="2">
    <source>
        <dbReference type="EMBL" id="AWM77493.1"/>
    </source>
</evidence>
<dbReference type="InterPro" id="IPR045851">
    <property type="entry name" value="AMP-bd_C_sf"/>
</dbReference>
<evidence type="ECO:0000259" key="1">
    <source>
        <dbReference type="Pfam" id="PF00501"/>
    </source>
</evidence>
<dbReference type="InterPro" id="IPR000873">
    <property type="entry name" value="AMP-dep_synth/lig_dom"/>
</dbReference>
<organism evidence="2 3">
    <name type="scientific">Phenylobacterium parvum</name>
    <dbReference type="NCBI Taxonomy" id="2201350"/>
    <lineage>
        <taxon>Bacteria</taxon>
        <taxon>Pseudomonadati</taxon>
        <taxon>Pseudomonadota</taxon>
        <taxon>Alphaproteobacteria</taxon>
        <taxon>Caulobacterales</taxon>
        <taxon>Caulobacteraceae</taxon>
        <taxon>Phenylobacterium</taxon>
    </lineage>
</organism>
<dbReference type="Gene3D" id="3.40.50.12780">
    <property type="entry name" value="N-terminal domain of ligase-like"/>
    <property type="match status" value="1"/>
</dbReference>
<evidence type="ECO:0000313" key="3">
    <source>
        <dbReference type="Proteomes" id="UP000247763"/>
    </source>
</evidence>
<dbReference type="OrthoDB" id="9803968at2"/>
<dbReference type="Pfam" id="PF00501">
    <property type="entry name" value="AMP-binding"/>
    <property type="match status" value="1"/>
</dbReference>
<sequence>MAKLGDYINGGGTIFSALVDARAAFGAKKLILEDQDRNPLSYTDLIRAAFALGRRIAALTEKGERVGVMLPASSAGVVTFFALHAFGRVPTMLNFTSGIRNLKAACELAGVKRVLTAHKFIEQGQLHDLVDALETVATVSYLEDVREKVGLADKLFAAAAGALPLRFAPASRPSDIGVILFTSGSFGAPKAVVLTQENLIANVAQAAKFIDIDPDWILFNPLPIFHSFGLTGGILLPLLTGMKVFEYPSPLHVKQIPPLIKDTKAALLLATDTFINQYARASDSDELSGLKFIVAGAEKVREETHNLIRDRFGGVPVIEGYGATEAAPIIAINLPNDNRRGTVGGLMPGMDARLEPVEGITGGGRLLVRGPNVMAGYLRPDGTLESPVDGWLDTGDIVSITDDNWITILGRAKRFAKVGGEMVSLTAAEDLVLSLWPDNRHAVIAMPDPKKGERLILFTDRTDAAASAIVEHAQSLGAPEIAVPRKIVKVPEIPVLGTGKTDYVTIMRLAEVEGRRAA</sequence>
<gene>
    <name evidence="2" type="ORF">HYN04_06775</name>
</gene>
<dbReference type="Gene3D" id="3.30.300.30">
    <property type="match status" value="1"/>
</dbReference>
<accession>A0A2Z3HLX7</accession>
<dbReference type="KEGG" id="phb:HYN04_06775"/>
<dbReference type="Proteomes" id="UP000247763">
    <property type="component" value="Chromosome"/>
</dbReference>
<dbReference type="EMBL" id="CP029479">
    <property type="protein sequence ID" value="AWM77493.1"/>
    <property type="molecule type" value="Genomic_DNA"/>
</dbReference>
<dbReference type="InterPro" id="IPR050237">
    <property type="entry name" value="ATP-dep_AMP-bd_enzyme"/>
</dbReference>
<reference evidence="3" key="1">
    <citation type="submission" date="2018-05" db="EMBL/GenBank/DDBJ databases">
        <title>Genome sequencing of Phenylobacterium sp. HYN0004.</title>
        <authorList>
            <person name="Yi H."/>
            <person name="Baek C."/>
        </authorList>
    </citation>
    <scope>NUCLEOTIDE SEQUENCE [LARGE SCALE GENOMIC DNA]</scope>
    <source>
        <strain evidence="3">HYN0004</strain>
    </source>
</reference>
<dbReference type="RefSeq" id="WP_110450060.1">
    <property type="nucleotide sequence ID" value="NZ_CP029479.1"/>
</dbReference>
<dbReference type="InterPro" id="IPR042099">
    <property type="entry name" value="ANL_N_sf"/>
</dbReference>
<keyword evidence="3" id="KW-1185">Reference proteome</keyword>
<keyword evidence="2" id="KW-0808">Transferase</keyword>
<dbReference type="AlphaFoldDB" id="A0A2Z3HLX7"/>
<keyword evidence="2" id="KW-0012">Acyltransferase</keyword>
<feature type="domain" description="AMP-dependent synthetase/ligase" evidence="1">
    <location>
        <begin position="28"/>
        <end position="378"/>
    </location>
</feature>
<dbReference type="PANTHER" id="PTHR43767">
    <property type="entry name" value="LONG-CHAIN-FATTY-ACID--COA LIGASE"/>
    <property type="match status" value="1"/>
</dbReference>
<dbReference type="GO" id="GO:0016746">
    <property type="term" value="F:acyltransferase activity"/>
    <property type="evidence" value="ECO:0007669"/>
    <property type="project" value="UniProtKB-KW"/>
</dbReference>
<dbReference type="GO" id="GO:0016878">
    <property type="term" value="F:acid-thiol ligase activity"/>
    <property type="evidence" value="ECO:0007669"/>
    <property type="project" value="UniProtKB-ARBA"/>
</dbReference>
<dbReference type="SUPFAM" id="SSF56801">
    <property type="entry name" value="Acetyl-CoA synthetase-like"/>
    <property type="match status" value="1"/>
</dbReference>
<name>A0A2Z3HLX7_9CAUL</name>
<protein>
    <submittedName>
        <fullName evidence="2">2-acylglycerophosphoethanolamine acyltransferase</fullName>
    </submittedName>
</protein>